<gene>
    <name evidence="1" type="ORF">C41B8_14605</name>
</gene>
<accession>A0A084IIE9</accession>
<dbReference type="Proteomes" id="UP000028302">
    <property type="component" value="Unassembled WGS sequence"/>
</dbReference>
<dbReference type="InterPro" id="IPR007362">
    <property type="entry name" value="DUF429"/>
</dbReference>
<reference evidence="1 2" key="1">
    <citation type="submission" date="2013-03" db="EMBL/GenBank/DDBJ databases">
        <title>Salinisphaera hydrothermalis C41B8 Genome Sequencing.</title>
        <authorList>
            <person name="Li C."/>
            <person name="Lai Q."/>
            <person name="Shao Z."/>
        </authorList>
    </citation>
    <scope>NUCLEOTIDE SEQUENCE [LARGE SCALE GENOMIC DNA]</scope>
    <source>
        <strain evidence="1 2">C41B8</strain>
    </source>
</reference>
<organism evidence="1 2">
    <name type="scientific">Salinisphaera hydrothermalis (strain C41B8)</name>
    <dbReference type="NCBI Taxonomy" id="1304275"/>
    <lineage>
        <taxon>Bacteria</taxon>
        <taxon>Pseudomonadati</taxon>
        <taxon>Pseudomonadota</taxon>
        <taxon>Gammaproteobacteria</taxon>
        <taxon>Salinisphaerales</taxon>
        <taxon>Salinisphaeraceae</taxon>
        <taxon>Salinisphaera</taxon>
    </lineage>
</organism>
<sequence>MAELNCIGIDGCRAGWVAATRDGVTVHEALGALLEQLDVLSQPSVVAIDMPIGLAATDQRACDAEARRRLGTARGNSVFWTATRGAVYVPGDDRDPRSAHTEASRANIANAAGGVSAQAFNLFPKIREVDALLATSPALQGAIFEVHPELAFAAWNAEAPHTLRPMPHPKKSGLGAYDRLRLVFDRYGRDAFEQTRQHHATTRVADDDIADAYAALYSAERIARGAHVTLPHHPAPRDETGLPMRICF</sequence>
<proteinExistence type="predicted"/>
<name>A0A084IIE9_SALHC</name>
<dbReference type="Pfam" id="PF04250">
    <property type="entry name" value="DUF429"/>
    <property type="match status" value="1"/>
</dbReference>
<protein>
    <recommendedName>
        <fullName evidence="3">NUDIX hydrolase</fullName>
    </recommendedName>
</protein>
<dbReference type="STRING" id="1304275.C41B8_14605"/>
<keyword evidence="2" id="KW-1185">Reference proteome</keyword>
<dbReference type="eggNOG" id="COG4923">
    <property type="taxonomic scope" value="Bacteria"/>
</dbReference>
<dbReference type="OrthoDB" id="9811476at2"/>
<evidence type="ECO:0000313" key="1">
    <source>
        <dbReference type="EMBL" id="KEZ76483.1"/>
    </source>
</evidence>
<comment type="caution">
    <text evidence="1">The sequence shown here is derived from an EMBL/GenBank/DDBJ whole genome shotgun (WGS) entry which is preliminary data.</text>
</comment>
<dbReference type="EMBL" id="APNK01000028">
    <property type="protein sequence ID" value="KEZ76483.1"/>
    <property type="molecule type" value="Genomic_DNA"/>
</dbReference>
<dbReference type="AlphaFoldDB" id="A0A084IIE9"/>
<dbReference type="RefSeq" id="WP_051883589.1">
    <property type="nucleotide sequence ID" value="NZ_APNK01000028.1"/>
</dbReference>
<evidence type="ECO:0008006" key="3">
    <source>
        <dbReference type="Google" id="ProtNLM"/>
    </source>
</evidence>
<evidence type="ECO:0000313" key="2">
    <source>
        <dbReference type="Proteomes" id="UP000028302"/>
    </source>
</evidence>